<dbReference type="STRING" id="585529.HMPREF0291_11816"/>
<feature type="transmembrane region" description="Helical" evidence="1">
    <location>
        <begin position="139"/>
        <end position="163"/>
    </location>
</feature>
<proteinExistence type="predicted"/>
<accession>D7WDC8</accession>
<keyword evidence="3" id="KW-1185">Reference proteome</keyword>
<dbReference type="RefSeq" id="WP_005290510.1">
    <property type="nucleotide sequence ID" value="NZ_CM000961.1"/>
</dbReference>
<name>D7WDC8_9CORY</name>
<gene>
    <name evidence="2" type="ORF">HMPREF0291_11816</name>
</gene>
<feature type="transmembrane region" description="Helical" evidence="1">
    <location>
        <begin position="170"/>
        <end position="188"/>
    </location>
</feature>
<dbReference type="eggNOG" id="COG4200">
    <property type="taxonomic scope" value="Bacteria"/>
</dbReference>
<dbReference type="AlphaFoldDB" id="D7WDC8"/>
<feature type="transmembrane region" description="Helical" evidence="1">
    <location>
        <begin position="103"/>
        <end position="127"/>
    </location>
</feature>
<evidence type="ECO:0000313" key="2">
    <source>
        <dbReference type="EMBL" id="EFK54159.1"/>
    </source>
</evidence>
<keyword evidence="1" id="KW-0812">Transmembrane</keyword>
<organism evidence="2 3">
    <name type="scientific">Corynebacterium genitalium ATCC 33030</name>
    <dbReference type="NCBI Taxonomy" id="585529"/>
    <lineage>
        <taxon>Bacteria</taxon>
        <taxon>Bacillati</taxon>
        <taxon>Actinomycetota</taxon>
        <taxon>Actinomycetes</taxon>
        <taxon>Mycobacteriales</taxon>
        <taxon>Corynebacteriaceae</taxon>
        <taxon>Corynebacterium</taxon>
    </lineage>
</organism>
<evidence type="ECO:0000313" key="3">
    <source>
        <dbReference type="Proteomes" id="UP000004208"/>
    </source>
</evidence>
<evidence type="ECO:0000256" key="1">
    <source>
        <dbReference type="SAM" id="Phobius"/>
    </source>
</evidence>
<reference evidence="2" key="1">
    <citation type="submission" date="2010-06" db="EMBL/GenBank/DDBJ databases">
        <authorList>
            <person name="Muzny D."/>
            <person name="Qin X."/>
            <person name="Buhay C."/>
            <person name="Dugan-Rocha S."/>
            <person name="Ding Y."/>
            <person name="Chen G."/>
            <person name="Hawes A."/>
            <person name="Holder M."/>
            <person name="Jhangiani S."/>
            <person name="Johnson A."/>
            <person name="Khan Z."/>
            <person name="Li Z."/>
            <person name="Liu W."/>
            <person name="Liu X."/>
            <person name="Perez L."/>
            <person name="Shen H."/>
            <person name="Wang Q."/>
            <person name="Watt J."/>
            <person name="Xi L."/>
            <person name="Xin Y."/>
            <person name="Zhou J."/>
            <person name="Deng J."/>
            <person name="Jiang H."/>
            <person name="Liu Y."/>
            <person name="Qu J."/>
            <person name="Song X.-Z."/>
            <person name="Zhang L."/>
            <person name="Villasana D."/>
            <person name="Johnson A."/>
            <person name="Liu J."/>
            <person name="Liyanage D."/>
            <person name="Lorensuhewa L."/>
            <person name="Robinson T."/>
            <person name="Song A."/>
            <person name="Song B.-B."/>
            <person name="Dinh H."/>
            <person name="Thornton R."/>
            <person name="Coyle M."/>
            <person name="Francisco L."/>
            <person name="Jackson L."/>
            <person name="Javaid M."/>
            <person name="Korchina V."/>
            <person name="Kovar C."/>
            <person name="Mata R."/>
            <person name="Mathew T."/>
            <person name="Ngo R."/>
            <person name="Nguyen L."/>
            <person name="Nguyen N."/>
            <person name="Okwuonu G."/>
            <person name="Ongeri F."/>
            <person name="Pham C."/>
            <person name="Simmons D."/>
            <person name="Wilczek-Boney K."/>
            <person name="Hale W."/>
            <person name="Jakkamsetti A."/>
            <person name="Pham P."/>
            <person name="Ruth R."/>
            <person name="San Lucas F."/>
            <person name="Warren J."/>
            <person name="Zhang J."/>
            <person name="Zhao Z."/>
            <person name="Zhou C."/>
            <person name="Zhu D."/>
            <person name="Lee S."/>
            <person name="Bess C."/>
            <person name="Blankenburg K."/>
            <person name="Forbes L."/>
            <person name="Fu Q."/>
            <person name="Gubbala S."/>
            <person name="Hirani K."/>
            <person name="Jayaseelan J.C."/>
            <person name="Lara F."/>
            <person name="Munidasa M."/>
            <person name="Palculict T."/>
            <person name="Patil S."/>
            <person name="Pu L.-L."/>
            <person name="Saada N."/>
            <person name="Tang L."/>
            <person name="Weissenberger G."/>
            <person name="Zhu Y."/>
            <person name="Hemphill L."/>
            <person name="Shang Y."/>
            <person name="Youmans B."/>
            <person name="Ayvaz T."/>
            <person name="Ross M."/>
            <person name="Santibanez J."/>
            <person name="Aqrawi P."/>
            <person name="Gross S."/>
            <person name="Joshi V."/>
            <person name="Fowler G."/>
            <person name="Nazareth L."/>
            <person name="Reid J."/>
            <person name="Worley K."/>
            <person name="Petrosino J."/>
            <person name="Highlander S."/>
            <person name="Gibbs R."/>
        </authorList>
    </citation>
    <scope>NUCLEOTIDE SEQUENCE [LARGE SCALE GENOMIC DNA]</scope>
    <source>
        <strain evidence="2">ATCC 33030</strain>
    </source>
</reference>
<keyword evidence="1" id="KW-0472">Membrane</keyword>
<feature type="transmembrane region" description="Helical" evidence="1">
    <location>
        <begin position="53"/>
        <end position="72"/>
    </location>
</feature>
<protein>
    <recommendedName>
        <fullName evidence="4">ABC transporter permease</fullName>
    </recommendedName>
</protein>
<dbReference type="Proteomes" id="UP000004208">
    <property type="component" value="Unassembled WGS sequence"/>
</dbReference>
<feature type="transmembrane region" description="Helical" evidence="1">
    <location>
        <begin position="222"/>
        <end position="241"/>
    </location>
</feature>
<feature type="transmembrane region" description="Helical" evidence="1">
    <location>
        <begin position="12"/>
        <end position="33"/>
    </location>
</feature>
<dbReference type="Pfam" id="PF12730">
    <property type="entry name" value="ABC2_membrane_4"/>
    <property type="match status" value="1"/>
</dbReference>
<dbReference type="HOGENOM" id="CLU_086622_3_0_11"/>
<dbReference type="OrthoDB" id="4407386at2"/>
<dbReference type="PROSITE" id="PS51257">
    <property type="entry name" value="PROKAR_LIPOPROTEIN"/>
    <property type="match status" value="1"/>
</dbReference>
<comment type="caution">
    <text evidence="2">The sequence shown here is derived from an EMBL/GenBank/DDBJ whole genome shotgun (WGS) entry which is preliminary data.</text>
</comment>
<dbReference type="EMBL" id="ACLJ02000003">
    <property type="protein sequence ID" value="EFK54159.1"/>
    <property type="molecule type" value="Genomic_DNA"/>
</dbReference>
<evidence type="ECO:0008006" key="4">
    <source>
        <dbReference type="Google" id="ProtNLM"/>
    </source>
</evidence>
<sequence length="248" mass="26356">MIVEIAKLRRTKVILLGLLTSIAVLLFSCINLFAEKSVGYFSAFPDNAWGSHLVVLAISLSLMSPLQLALIASRAVDTEHASGGWMLNAMAGVPTGSLLRRKLLVTAPLVTALKTLEFSLSFSLPILLGAPLPPRQAALAWFGFYAASVITSILVLAVMLILSGVTESQVGVLALGVVGGFLGVGAMLSPPWLAAVNPFGYFAVTTPYRFSDSGISATDPSWMAWLAYLTLITVGFLALTCRLNRKEV</sequence>
<keyword evidence="1" id="KW-1133">Transmembrane helix</keyword>